<dbReference type="Pfam" id="PF08640">
    <property type="entry name" value="U3_assoc_6"/>
    <property type="match status" value="1"/>
</dbReference>
<keyword evidence="4" id="KW-0677">Repeat</keyword>
<keyword evidence="10" id="KW-1185">Reference proteome</keyword>
<keyword evidence="5" id="KW-0539">Nucleus</keyword>
<evidence type="ECO:0000256" key="3">
    <source>
        <dbReference type="ARBA" id="ARBA00022552"/>
    </source>
</evidence>
<evidence type="ECO:0000256" key="6">
    <source>
        <dbReference type="SAM" id="MobiDB-lite"/>
    </source>
</evidence>
<dbReference type="GO" id="GO:0000462">
    <property type="term" value="P:maturation of SSU-rRNA from tricistronic rRNA transcript (SSU-rRNA, 5.8S rRNA, LSU-rRNA)"/>
    <property type="evidence" value="ECO:0007669"/>
    <property type="project" value="InterPro"/>
</dbReference>
<organism evidence="9 10">
    <name type="scientific">Onchocerca volvulus</name>
    <dbReference type="NCBI Taxonomy" id="6282"/>
    <lineage>
        <taxon>Eukaryota</taxon>
        <taxon>Metazoa</taxon>
        <taxon>Ecdysozoa</taxon>
        <taxon>Nematoda</taxon>
        <taxon>Chromadorea</taxon>
        <taxon>Rhabditida</taxon>
        <taxon>Spirurina</taxon>
        <taxon>Spiruromorpha</taxon>
        <taxon>Filarioidea</taxon>
        <taxon>Onchocercidae</taxon>
        <taxon>Onchocerca</taxon>
    </lineage>
</organism>
<reference evidence="10" key="1">
    <citation type="submission" date="2013-10" db="EMBL/GenBank/DDBJ databases">
        <title>Genome sequencing of Onchocerca volvulus.</title>
        <authorList>
            <person name="Cotton J."/>
            <person name="Tsai J."/>
            <person name="Stanley E."/>
            <person name="Tracey A."/>
            <person name="Holroyd N."/>
            <person name="Lustigman S."/>
            <person name="Berriman M."/>
        </authorList>
    </citation>
    <scope>NUCLEOTIDE SEQUENCE</scope>
</reference>
<dbReference type="SMART" id="SM00386">
    <property type="entry name" value="HAT"/>
    <property type="match status" value="6"/>
</dbReference>
<comment type="subcellular location">
    <subcellularLocation>
        <location evidence="1">Nucleus</location>
        <location evidence="1">Nucleolus</location>
    </subcellularLocation>
</comment>
<comment type="similarity">
    <text evidence="2">Belongs to the UTP6 family.</text>
</comment>
<proteinExistence type="inferred from homology"/>
<evidence type="ECO:0000256" key="2">
    <source>
        <dbReference type="ARBA" id="ARBA00010734"/>
    </source>
</evidence>
<evidence type="ECO:0008006" key="11">
    <source>
        <dbReference type="Google" id="ProtNLM"/>
    </source>
</evidence>
<evidence type="ECO:0000256" key="4">
    <source>
        <dbReference type="ARBA" id="ARBA00022737"/>
    </source>
</evidence>
<dbReference type="InterPro" id="IPR013949">
    <property type="entry name" value="Utp6"/>
</dbReference>
<dbReference type="EMBL" id="CMVM020000093">
    <property type="status" value="NOT_ANNOTATED_CDS"/>
    <property type="molecule type" value="Genomic_DNA"/>
</dbReference>
<dbReference type="OMA" id="LWMMLLQ"/>
<dbReference type="GO" id="GO:0030515">
    <property type="term" value="F:snoRNA binding"/>
    <property type="evidence" value="ECO:0007669"/>
    <property type="project" value="InterPro"/>
</dbReference>
<evidence type="ECO:0000259" key="7">
    <source>
        <dbReference type="Pfam" id="PF08640"/>
    </source>
</evidence>
<dbReference type="InterPro" id="IPR011990">
    <property type="entry name" value="TPR-like_helical_dom_sf"/>
</dbReference>
<reference evidence="9" key="2">
    <citation type="submission" date="2022-06" db="UniProtKB">
        <authorList>
            <consortium name="EnsemblMetazoa"/>
        </authorList>
    </citation>
    <scope>IDENTIFICATION</scope>
</reference>
<feature type="domain" description="U3 small nucleolar RNA-associated protein 6 homolog C-terminal" evidence="8">
    <location>
        <begin position="330"/>
        <end position="589"/>
    </location>
</feature>
<dbReference type="InterPro" id="IPR003107">
    <property type="entry name" value="HAT"/>
</dbReference>
<dbReference type="AlphaFoldDB" id="A0A8R1TRL6"/>
<dbReference type="PANTHER" id="PTHR23271:SF1">
    <property type="entry name" value="U3 SMALL NUCLEOLAR RNA-ASSOCIATED PROTEIN 6 HOMOLOG"/>
    <property type="match status" value="1"/>
</dbReference>
<evidence type="ECO:0000313" key="9">
    <source>
        <dbReference type="EnsemblMetazoa" id="OVOC3384.1"/>
    </source>
</evidence>
<dbReference type="InterPro" id="IPR055347">
    <property type="entry name" value="UTP6_N"/>
</dbReference>
<dbReference type="GO" id="GO:0032040">
    <property type="term" value="C:small-subunit processome"/>
    <property type="evidence" value="ECO:0007669"/>
    <property type="project" value="TreeGrafter"/>
</dbReference>
<keyword evidence="3" id="KW-0698">rRNA processing</keyword>
<dbReference type="SUPFAM" id="SSF48452">
    <property type="entry name" value="TPR-like"/>
    <property type="match status" value="2"/>
</dbReference>
<feature type="domain" description="U3 small nucleolar RNA-associated protein 6 N-terminal" evidence="7">
    <location>
        <begin position="9"/>
        <end position="84"/>
    </location>
</feature>
<dbReference type="PANTHER" id="PTHR23271">
    <property type="entry name" value="HEPATOCELLULAR CARCINOMA-ASSOCIATED ANTIGEN 66"/>
    <property type="match status" value="1"/>
</dbReference>
<evidence type="ECO:0000256" key="1">
    <source>
        <dbReference type="ARBA" id="ARBA00004604"/>
    </source>
</evidence>
<feature type="region of interest" description="Disordered" evidence="6">
    <location>
        <begin position="622"/>
        <end position="641"/>
    </location>
</feature>
<dbReference type="EnsemblMetazoa" id="OVOC3384.1">
    <property type="protein sequence ID" value="OVOC3384.1"/>
    <property type="gene ID" value="WBGene00240193"/>
</dbReference>
<accession>A0A8R1TRL6</accession>
<dbReference type="Gene3D" id="1.25.40.10">
    <property type="entry name" value="Tetratricopeptide repeat domain"/>
    <property type="match status" value="2"/>
</dbReference>
<dbReference type="InterPro" id="IPR056907">
    <property type="entry name" value="UTP6_C"/>
</dbReference>
<sequence>MSEFVEEDIEGLLPVFESLKAVQLLSPTEIDAFVKHCQSFEYRLQKPRRDLFSYKRYSNYLESILKLIRMRRKRIKYKLRENEIEGKIKIKIANLLRRCCERFQGPLEIWLDLIEFLKNEKMYIRCSKAYFRAMQIFPRNFSLRFQAARFEYSVEHRIECARCIMQEGIRLDPTESTLWINFVQLELDYVKWLITRKSILTGKGYHFPCTEEKELEIANEAQRSLELKVEAKGKTEQDAVLGLRIVETIINQALECCVSEKSEMLLNFWRTTKRYGLVANHLTQKLYDMLWSSKYKSEESWIARSETMNYVGLGEQSLFFQDQVSLYELLDKACADMPTEKMHRHYLTVCHRHYTTYRDPDAEEKYREQLFWLISRGYGTNMDVIKFNRLVENFEEKEKVLDEAIKNNPGNAFLWMMLLQCKIKFNPMDVETIRKLFDKATREVYDENHGLADMYKVAIDWAHQYSENDVDEFFKRATFRTTPEVACEMRCVRLNYLASVYHDRPNKLREEYFLFAKHPPNSIEVHRTFIEHELKSEQMSMEFVTQAFELMIVEFGSKTHECWIDYANFMLKYEPLTLQTIHRRAMACLASNEIESFLVAYNSLLQNAASNYNGFDSDIGKDVEDLSDDDDGNNSETEKFT</sequence>
<dbReference type="Proteomes" id="UP000024404">
    <property type="component" value="Unassembled WGS sequence"/>
</dbReference>
<dbReference type="GO" id="GO:0034388">
    <property type="term" value="C:Pwp2p-containing subcomplex of 90S preribosome"/>
    <property type="evidence" value="ECO:0007669"/>
    <property type="project" value="TreeGrafter"/>
</dbReference>
<name>A0A8R1TRL6_ONCVO</name>
<evidence type="ECO:0000313" key="10">
    <source>
        <dbReference type="Proteomes" id="UP000024404"/>
    </source>
</evidence>
<protein>
    <recommendedName>
        <fullName evidence="11">U3 small nucleolar RNA-associated protein 6 homolog</fullName>
    </recommendedName>
</protein>
<evidence type="ECO:0000256" key="5">
    <source>
        <dbReference type="ARBA" id="ARBA00023242"/>
    </source>
</evidence>
<dbReference type="Pfam" id="PF24892">
    <property type="entry name" value="UTP6_C"/>
    <property type="match status" value="1"/>
</dbReference>
<evidence type="ECO:0000259" key="8">
    <source>
        <dbReference type="Pfam" id="PF24892"/>
    </source>
</evidence>